<proteinExistence type="predicted"/>
<dbReference type="Proteomes" id="UP000698752">
    <property type="component" value="Unassembled WGS sequence"/>
</dbReference>
<accession>A0ABS5EQY0</accession>
<gene>
    <name evidence="1" type="ORF">GXW78_27545</name>
</gene>
<reference evidence="2" key="1">
    <citation type="journal article" date="2021" name="Syst. Appl. Microbiol.">
        <title>Roseomonas hellenica sp. nov., isolated from roots of wild-growing Alkanna tinctoria.</title>
        <authorList>
            <person name="Rat A."/>
            <person name="Naranjo H.D."/>
            <person name="Lebbe L."/>
            <person name="Cnockaert M."/>
            <person name="Krigas N."/>
            <person name="Grigoriadou K."/>
            <person name="Maloupa E."/>
            <person name="Willems A."/>
        </authorList>
    </citation>
    <scope>NUCLEOTIDE SEQUENCE [LARGE SCALE GENOMIC DNA]</scope>
    <source>
        <strain evidence="2">LMG 31159</strain>
    </source>
</reference>
<protein>
    <submittedName>
        <fullName evidence="1">Uncharacterized protein</fullName>
    </submittedName>
</protein>
<organism evidence="1 2">
    <name type="scientific">Neoroseomonas terrae</name>
    <dbReference type="NCBI Taxonomy" id="424799"/>
    <lineage>
        <taxon>Bacteria</taxon>
        <taxon>Pseudomonadati</taxon>
        <taxon>Pseudomonadota</taxon>
        <taxon>Alphaproteobacteria</taxon>
        <taxon>Acetobacterales</taxon>
        <taxon>Acetobacteraceae</taxon>
        <taxon>Neoroseomonas</taxon>
    </lineage>
</organism>
<keyword evidence="2" id="KW-1185">Reference proteome</keyword>
<comment type="caution">
    <text evidence="1">The sequence shown here is derived from an EMBL/GenBank/DDBJ whole genome shotgun (WGS) entry which is preliminary data.</text>
</comment>
<dbReference type="RefSeq" id="WP_211872133.1">
    <property type="nucleotide sequence ID" value="NZ_JAAEDI010000056.1"/>
</dbReference>
<name>A0ABS5EQY0_9PROT</name>
<sequence length="205" mass="22829">MDGMLTEVVGQIDLAKGPRPFITPYGLVMQATGGEPPDPHRSVLDAERLASRRRLQQDRVVRLAEARRITLAEAWAASDLRDVAEWREGAHAAMARAQFGERQTSGVYEAGEEARWFSLLEAEHTRFIPWLDWAREQSISARRVTLAELTVAVVVHGLGLSQAGRDLRLRKDWNVLDLLRRSLHHYAVLAGRQAAGGNPPPIEGT</sequence>
<dbReference type="EMBL" id="JAAEDI010000056">
    <property type="protein sequence ID" value="MBR0653428.1"/>
    <property type="molecule type" value="Genomic_DNA"/>
</dbReference>
<evidence type="ECO:0000313" key="2">
    <source>
        <dbReference type="Proteomes" id="UP000698752"/>
    </source>
</evidence>
<evidence type="ECO:0000313" key="1">
    <source>
        <dbReference type="EMBL" id="MBR0653428.1"/>
    </source>
</evidence>